<dbReference type="SUPFAM" id="SSF46955">
    <property type="entry name" value="Putative DNA-binding domain"/>
    <property type="match status" value="1"/>
</dbReference>
<name>A0A6J7WQE1_9CAUD</name>
<dbReference type="InterPro" id="IPR009061">
    <property type="entry name" value="DNA-bd_dom_put_sf"/>
</dbReference>
<feature type="domain" description="Helix-turn-helix" evidence="2">
    <location>
        <begin position="3"/>
        <end position="51"/>
    </location>
</feature>
<dbReference type="GO" id="GO:0003677">
    <property type="term" value="F:DNA binding"/>
    <property type="evidence" value="ECO:0007669"/>
    <property type="project" value="InterPro"/>
</dbReference>
<sequence length="74" mass="8097">MILDVDKAAEFLGVSTETIRILARTRKIPAAKVGRLWRFTEEDLINFVRSQYEQSATGSSPDGPKASVPTSMAA</sequence>
<dbReference type="InterPro" id="IPR010093">
    <property type="entry name" value="SinI_DNA-bd"/>
</dbReference>
<reference evidence="3" key="1">
    <citation type="submission" date="2020-05" db="EMBL/GenBank/DDBJ databases">
        <authorList>
            <person name="Chiriac C."/>
            <person name="Salcher M."/>
            <person name="Ghai R."/>
            <person name="Kavagutti S V."/>
        </authorList>
    </citation>
    <scope>NUCLEOTIDE SEQUENCE</scope>
</reference>
<evidence type="ECO:0000259" key="2">
    <source>
        <dbReference type="Pfam" id="PF12728"/>
    </source>
</evidence>
<evidence type="ECO:0000313" key="3">
    <source>
        <dbReference type="EMBL" id="CAB5220239.1"/>
    </source>
</evidence>
<dbReference type="EMBL" id="LR798284">
    <property type="protein sequence ID" value="CAB5220239.1"/>
    <property type="molecule type" value="Genomic_DNA"/>
</dbReference>
<dbReference type="InterPro" id="IPR041657">
    <property type="entry name" value="HTH_17"/>
</dbReference>
<protein>
    <submittedName>
        <fullName evidence="3">Excise, DNA binding domain, excisionase family</fullName>
    </submittedName>
</protein>
<dbReference type="NCBIfam" id="TIGR01764">
    <property type="entry name" value="excise"/>
    <property type="match status" value="1"/>
</dbReference>
<feature type="region of interest" description="Disordered" evidence="1">
    <location>
        <begin position="53"/>
        <end position="74"/>
    </location>
</feature>
<gene>
    <name evidence="3" type="ORF">UFOVP236_7</name>
</gene>
<proteinExistence type="predicted"/>
<organism evidence="3">
    <name type="scientific">uncultured Caudovirales phage</name>
    <dbReference type="NCBI Taxonomy" id="2100421"/>
    <lineage>
        <taxon>Viruses</taxon>
        <taxon>Duplodnaviria</taxon>
        <taxon>Heunggongvirae</taxon>
        <taxon>Uroviricota</taxon>
        <taxon>Caudoviricetes</taxon>
        <taxon>Peduoviridae</taxon>
        <taxon>Maltschvirus</taxon>
        <taxon>Maltschvirus maltsch</taxon>
    </lineage>
</organism>
<accession>A0A6J7WQE1</accession>
<dbReference type="Pfam" id="PF12728">
    <property type="entry name" value="HTH_17"/>
    <property type="match status" value="1"/>
</dbReference>
<evidence type="ECO:0000256" key="1">
    <source>
        <dbReference type="SAM" id="MobiDB-lite"/>
    </source>
</evidence>